<feature type="repeat" description="ANK" evidence="4">
    <location>
        <begin position="87"/>
        <end position="120"/>
    </location>
</feature>
<dbReference type="PROSITE" id="PS50088">
    <property type="entry name" value="ANK_REPEAT"/>
    <property type="match status" value="3"/>
</dbReference>
<evidence type="ECO:0000313" key="7">
    <source>
        <dbReference type="Proteomes" id="UP000694546"/>
    </source>
</evidence>
<feature type="compositionally biased region" description="Basic and acidic residues" evidence="5">
    <location>
        <begin position="305"/>
        <end position="320"/>
    </location>
</feature>
<feature type="compositionally biased region" description="Low complexity" evidence="5">
    <location>
        <begin position="544"/>
        <end position="559"/>
    </location>
</feature>
<comment type="similarity">
    <text evidence="1">Belongs to the ANKRD34 family.</text>
</comment>
<keyword evidence="3 4" id="KW-0040">ANK repeat</keyword>
<dbReference type="SUPFAM" id="SSF48403">
    <property type="entry name" value="Ankyrin repeat"/>
    <property type="match status" value="1"/>
</dbReference>
<dbReference type="PANTHER" id="PTHR24156">
    <property type="entry name" value="ANK_REP_REGION DOMAIN-CONTAINING PROTEIN"/>
    <property type="match status" value="1"/>
</dbReference>
<dbReference type="InterPro" id="IPR002110">
    <property type="entry name" value="Ankyrin_rpt"/>
</dbReference>
<reference evidence="6" key="2">
    <citation type="submission" date="2025-09" db="UniProtKB">
        <authorList>
            <consortium name="Ensembl"/>
        </authorList>
    </citation>
    <scope>IDENTIFICATION</scope>
</reference>
<feature type="repeat" description="ANK" evidence="4">
    <location>
        <begin position="46"/>
        <end position="86"/>
    </location>
</feature>
<dbReference type="AlphaFoldDB" id="A0A8C5CR43"/>
<feature type="region of interest" description="Disordered" evidence="5">
    <location>
        <begin position="462"/>
        <end position="521"/>
    </location>
</feature>
<dbReference type="Proteomes" id="UP000694546">
    <property type="component" value="Chromosome 19"/>
</dbReference>
<feature type="compositionally biased region" description="Polar residues" evidence="5">
    <location>
        <begin position="497"/>
        <end position="511"/>
    </location>
</feature>
<dbReference type="OMA" id="SLHNVIQ"/>
<evidence type="ECO:0000256" key="1">
    <source>
        <dbReference type="ARBA" id="ARBA00010029"/>
    </source>
</evidence>
<dbReference type="SMART" id="SM00248">
    <property type="entry name" value="ANK"/>
    <property type="match status" value="4"/>
</dbReference>
<evidence type="ECO:0000256" key="5">
    <source>
        <dbReference type="SAM" id="MobiDB-lite"/>
    </source>
</evidence>
<dbReference type="PANTHER" id="PTHR24156:SF1">
    <property type="entry name" value="ANKYRIN REPEAT DOMAIN-CONTAINING PROTEIN 34B"/>
    <property type="match status" value="1"/>
</dbReference>
<keyword evidence="2" id="KW-0677">Repeat</keyword>
<gene>
    <name evidence="6" type="primary">ankrd34ba</name>
</gene>
<dbReference type="OrthoDB" id="539213at2759"/>
<dbReference type="Ensembl" id="ENSGMOT00000046297.1">
    <property type="protein sequence ID" value="ENSGMOP00000065644.1"/>
    <property type="gene ID" value="ENSGMOG00000034734.1"/>
</dbReference>
<dbReference type="Gene3D" id="1.25.40.20">
    <property type="entry name" value="Ankyrin repeat-containing domain"/>
    <property type="match status" value="1"/>
</dbReference>
<feature type="region of interest" description="Disordered" evidence="5">
    <location>
        <begin position="229"/>
        <end position="439"/>
    </location>
</feature>
<feature type="compositionally biased region" description="Polar residues" evidence="5">
    <location>
        <begin position="403"/>
        <end position="414"/>
    </location>
</feature>
<dbReference type="Pfam" id="PF12796">
    <property type="entry name" value="Ank_2"/>
    <property type="match status" value="1"/>
</dbReference>
<proteinExistence type="inferred from homology"/>
<dbReference type="PROSITE" id="PS50297">
    <property type="entry name" value="ANK_REP_REGION"/>
    <property type="match status" value="1"/>
</dbReference>
<sequence>MDEEECVTGVAGDSAHPLLRAVYLRRLRLTRLLLEGGAYINESDRHGQTPLMVACRTQHADGQSASRGKLLKYLLERGADPNIQDQDGRSALMHACREHAGPELVALLLAGGADLGLEDQSGTSALVYAVTAGDQKVLRLLLDAYKGQGKEVIIITTDSVPNGRARARQYRHGLAPHLALDVRASQAPASPSEIQIITSPLGTGPGSASGPHKQVFSFKENQCFACSGGNHSNPCSPTRLRDPGPQQRRRLPGRLQQQPLLRLNSEPWLKIPASAGSSRVPPAVAEPPPSLPENRPWESGPPKVEIFHGHPKPDASDTGRKASSSSSNSQNTYPPALVSYDRPRGPGIAMVTDGLNQSNQRSAAEKRGSQAGGGEEGAGEEALVRGGDPKRGHHTISLPGISSPHSASHPNLHTPQHPAGGPGPGGAVSPSASFSCGKTHGAALSGLDSIIHRRKLGADHYASDPQLTLKTASPEETQERARPPPAAAAGCRRLATLRSSTLGGSGFSASRESLEGPGPAARRAVPWFERRGSGAFLLDQGSGQYPPRSLPPLQLSPQYNHSPAGGGGGGRAARTAGHDPPCEKISGLKTFVPCAPPGPPKEVSRRALLRRHSMQSEQLKAA</sequence>
<accession>A0A8C5CR43</accession>
<organism evidence="6 7">
    <name type="scientific">Gadus morhua</name>
    <name type="common">Atlantic cod</name>
    <dbReference type="NCBI Taxonomy" id="8049"/>
    <lineage>
        <taxon>Eukaryota</taxon>
        <taxon>Metazoa</taxon>
        <taxon>Chordata</taxon>
        <taxon>Craniata</taxon>
        <taxon>Vertebrata</taxon>
        <taxon>Euteleostomi</taxon>
        <taxon>Actinopterygii</taxon>
        <taxon>Neopterygii</taxon>
        <taxon>Teleostei</taxon>
        <taxon>Neoteleostei</taxon>
        <taxon>Acanthomorphata</taxon>
        <taxon>Zeiogadaria</taxon>
        <taxon>Gadariae</taxon>
        <taxon>Gadiformes</taxon>
        <taxon>Gadoidei</taxon>
        <taxon>Gadidae</taxon>
        <taxon>Gadus</taxon>
    </lineage>
</organism>
<feature type="compositionally biased region" description="Polar residues" evidence="5">
    <location>
        <begin position="465"/>
        <end position="475"/>
    </location>
</feature>
<evidence type="ECO:0000256" key="3">
    <source>
        <dbReference type="ARBA" id="ARBA00023043"/>
    </source>
</evidence>
<feature type="compositionally biased region" description="Low complexity" evidence="5">
    <location>
        <begin position="253"/>
        <end position="263"/>
    </location>
</feature>
<dbReference type="GeneTree" id="ENSGT00390000012355"/>
<feature type="repeat" description="ANK" evidence="4">
    <location>
        <begin position="13"/>
        <end position="45"/>
    </location>
</feature>
<reference evidence="6" key="1">
    <citation type="submission" date="2025-08" db="UniProtKB">
        <authorList>
            <consortium name="Ensembl"/>
        </authorList>
    </citation>
    <scope>IDENTIFICATION</scope>
</reference>
<evidence type="ECO:0000256" key="2">
    <source>
        <dbReference type="ARBA" id="ARBA00022737"/>
    </source>
</evidence>
<evidence type="ECO:0000256" key="4">
    <source>
        <dbReference type="PROSITE-ProRule" id="PRU00023"/>
    </source>
</evidence>
<feature type="region of interest" description="Disordered" evidence="5">
    <location>
        <begin position="538"/>
        <end position="622"/>
    </location>
</feature>
<keyword evidence="7" id="KW-1185">Reference proteome</keyword>
<evidence type="ECO:0000313" key="6">
    <source>
        <dbReference type="Ensembl" id="ENSGMOP00000065644.1"/>
    </source>
</evidence>
<dbReference type="InterPro" id="IPR036770">
    <property type="entry name" value="Ankyrin_rpt-contain_sf"/>
</dbReference>
<dbReference type="InterPro" id="IPR042637">
    <property type="entry name" value="AN34A/B/C"/>
</dbReference>
<name>A0A8C5CR43_GADMO</name>
<protein>
    <submittedName>
        <fullName evidence="6">Ankyrin repeat domain 34Ba</fullName>
    </submittedName>
</protein>